<feature type="domain" description="HD/PDEase" evidence="9">
    <location>
        <begin position="25"/>
        <end position="139"/>
    </location>
</feature>
<dbReference type="SUPFAM" id="SSF109604">
    <property type="entry name" value="HD-domain/PDEase-like"/>
    <property type="match status" value="1"/>
</dbReference>
<evidence type="ECO:0000256" key="8">
    <source>
        <dbReference type="SAM" id="Phobius"/>
    </source>
</evidence>
<evidence type="ECO:0000313" key="11">
    <source>
        <dbReference type="Proteomes" id="UP000184109"/>
    </source>
</evidence>
<evidence type="ECO:0000259" key="9">
    <source>
        <dbReference type="SMART" id="SM00471"/>
    </source>
</evidence>
<reference evidence="11" key="1">
    <citation type="submission" date="2016-11" db="EMBL/GenBank/DDBJ databases">
        <authorList>
            <person name="Varghese N."/>
            <person name="Submissions S."/>
        </authorList>
    </citation>
    <scope>NUCLEOTIDE SEQUENCE [LARGE SCALE GENOMIC DNA]</scope>
    <source>
        <strain evidence="11">DSM 100572</strain>
    </source>
</reference>
<dbReference type="CDD" id="cd00077">
    <property type="entry name" value="HDc"/>
    <property type="match status" value="1"/>
</dbReference>
<feature type="transmembrane region" description="Helical" evidence="8">
    <location>
        <begin position="376"/>
        <end position="399"/>
    </location>
</feature>
<proteinExistence type="predicted"/>
<evidence type="ECO:0000256" key="1">
    <source>
        <dbReference type="ARBA" id="ARBA00004236"/>
    </source>
</evidence>
<dbReference type="RefSeq" id="WP_073117709.1">
    <property type="nucleotide sequence ID" value="NZ_BMEN01000005.1"/>
</dbReference>
<keyword evidence="7 8" id="KW-0472">Membrane</keyword>
<organism evidence="10 11">
    <name type="scientific">Wenyingzhuangia marina</name>
    <dbReference type="NCBI Taxonomy" id="1195760"/>
    <lineage>
        <taxon>Bacteria</taxon>
        <taxon>Pseudomonadati</taxon>
        <taxon>Bacteroidota</taxon>
        <taxon>Flavobacteriia</taxon>
        <taxon>Flavobacteriales</taxon>
        <taxon>Flavobacteriaceae</taxon>
        <taxon>Wenyingzhuangia</taxon>
    </lineage>
</organism>
<dbReference type="GO" id="GO:0005886">
    <property type="term" value="C:plasma membrane"/>
    <property type="evidence" value="ECO:0007669"/>
    <property type="project" value="UniProtKB-SubCell"/>
</dbReference>
<comment type="subcellular location">
    <subcellularLocation>
        <location evidence="1">Cell membrane</location>
    </subcellularLocation>
</comment>
<evidence type="ECO:0000256" key="2">
    <source>
        <dbReference type="ARBA" id="ARBA00022475"/>
    </source>
</evidence>
<evidence type="ECO:0000256" key="4">
    <source>
        <dbReference type="ARBA" id="ARBA00022741"/>
    </source>
</evidence>
<evidence type="ECO:0000313" key="10">
    <source>
        <dbReference type="EMBL" id="SHH32496.1"/>
    </source>
</evidence>
<feature type="transmembrane region" description="Helical" evidence="8">
    <location>
        <begin position="282"/>
        <end position="301"/>
    </location>
</feature>
<dbReference type="InterPro" id="IPR006674">
    <property type="entry name" value="HD_domain"/>
</dbReference>
<feature type="transmembrane region" description="Helical" evidence="8">
    <location>
        <begin position="251"/>
        <end position="270"/>
    </location>
</feature>
<name>A0A1M5S1Z4_9FLAO</name>
<dbReference type="STRING" id="1195760.SAMN05444281_0086"/>
<keyword evidence="2" id="KW-1003">Cell membrane</keyword>
<sequence>MKSSIVESAELYVVSYLKHNLPSGTIYHSITHTQDVVDAAKTLAKEEKISEEDKESLLLAAWFHDIGYTKGGDGHEERSVKEVISFLKDHHYDENKIEVVVNCIRATKMPQNPTNKIEEIICDADLFHVATSSFESDSKLLRAEWELLEGKTLTDVEWFQCNSEFLKAHKFYTDFAFRHWSALKSSNLASNEKKLKNAIQKEDDALLKREKNKSKSTKSTFDKKADKTVETMYRVTLRNHIKLSAIADSKANILLSVNAIILSLALSSLFPKLDKADNHYLITPTIIFLLTAVISIIFAILSTRPKVTSGTFTQEDVDNKKVNLLFFGNFHKMPLQTFDDSMFALIDDREYLYKSLNKDLYFLGVVLARKYKLLRITYTIFMTGIILSVISFGLAFYSLGI</sequence>
<keyword evidence="5 8" id="KW-1133">Transmembrane helix</keyword>
<dbReference type="EMBL" id="FQXQ01000001">
    <property type="protein sequence ID" value="SHH32496.1"/>
    <property type="molecule type" value="Genomic_DNA"/>
</dbReference>
<dbReference type="Proteomes" id="UP000184109">
    <property type="component" value="Unassembled WGS sequence"/>
</dbReference>
<dbReference type="InterPro" id="IPR043760">
    <property type="entry name" value="PycTM_dom"/>
</dbReference>
<dbReference type="Pfam" id="PF18967">
    <property type="entry name" value="PycTM"/>
    <property type="match status" value="1"/>
</dbReference>
<evidence type="ECO:0000256" key="6">
    <source>
        <dbReference type="ARBA" id="ARBA00023118"/>
    </source>
</evidence>
<keyword evidence="4" id="KW-0547">Nucleotide-binding</keyword>
<keyword evidence="3 8" id="KW-0812">Transmembrane</keyword>
<accession>A0A1M5S1Z4</accession>
<evidence type="ECO:0000256" key="3">
    <source>
        <dbReference type="ARBA" id="ARBA00022692"/>
    </source>
</evidence>
<dbReference type="GO" id="GO:0000166">
    <property type="term" value="F:nucleotide binding"/>
    <property type="evidence" value="ECO:0007669"/>
    <property type="project" value="UniProtKB-KW"/>
</dbReference>
<evidence type="ECO:0000256" key="5">
    <source>
        <dbReference type="ARBA" id="ARBA00022989"/>
    </source>
</evidence>
<protein>
    <submittedName>
        <fullName evidence="10">HD domain-containing protein</fullName>
    </submittedName>
</protein>
<dbReference type="InterPro" id="IPR003607">
    <property type="entry name" value="HD/PDEase_dom"/>
</dbReference>
<dbReference type="AlphaFoldDB" id="A0A1M5S1Z4"/>
<dbReference type="Pfam" id="PF01966">
    <property type="entry name" value="HD"/>
    <property type="match status" value="1"/>
</dbReference>
<keyword evidence="6" id="KW-0051">Antiviral defense</keyword>
<dbReference type="OrthoDB" id="5728337at2"/>
<dbReference type="SMART" id="SM00471">
    <property type="entry name" value="HDc"/>
    <property type="match status" value="1"/>
</dbReference>
<keyword evidence="11" id="KW-1185">Reference proteome</keyword>
<evidence type="ECO:0000256" key="7">
    <source>
        <dbReference type="ARBA" id="ARBA00023136"/>
    </source>
</evidence>
<dbReference type="Gene3D" id="1.10.3210.10">
    <property type="entry name" value="Hypothetical protein af1432"/>
    <property type="match status" value="1"/>
</dbReference>
<gene>
    <name evidence="10" type="ORF">SAMN05444281_0086</name>
</gene>
<dbReference type="GO" id="GO:0051607">
    <property type="term" value="P:defense response to virus"/>
    <property type="evidence" value="ECO:0007669"/>
    <property type="project" value="UniProtKB-KW"/>
</dbReference>